<feature type="domain" description="HpcH/HpaI aldolase/citrate lyase" evidence="6">
    <location>
        <begin position="1"/>
        <end position="217"/>
    </location>
</feature>
<dbReference type="PANTHER" id="PTHR32308:SF0">
    <property type="entry name" value="HPCH_HPAI ALDOLASE_CITRATE LYASE DOMAIN-CONTAINING PROTEIN"/>
    <property type="match status" value="1"/>
</dbReference>
<feature type="binding site" evidence="5">
    <location>
        <position position="122"/>
    </location>
    <ligand>
        <name>Mg(2+)</name>
        <dbReference type="ChEBI" id="CHEBI:18420"/>
    </ligand>
</feature>
<accession>A0A4Q5H948</accession>
<gene>
    <name evidence="7" type="ORF">EAJ06_19475</name>
</gene>
<evidence type="ECO:0000313" key="8">
    <source>
        <dbReference type="Proteomes" id="UP000291191"/>
    </source>
</evidence>
<dbReference type="InterPro" id="IPR011206">
    <property type="entry name" value="Citrate_lyase_beta/mcl1/mcl2"/>
</dbReference>
<dbReference type="Pfam" id="PF03328">
    <property type="entry name" value="HpcH_HpaI"/>
    <property type="match status" value="1"/>
</dbReference>
<reference evidence="7 8" key="1">
    <citation type="journal article" date="2019" name="Science, e1252229">
        <title>Invertible promoters mediate bacterial phase variation, antibiotic resistance, and host adaptation in the gut.</title>
        <authorList>
            <person name="Jiang X."/>
            <person name="Hall A.B."/>
            <person name="Arthur T.D."/>
            <person name="Plichta D.R."/>
            <person name="Covington C.T."/>
            <person name="Poyet M."/>
            <person name="Crothers J."/>
            <person name="Moses P.L."/>
            <person name="Tolonen A.C."/>
            <person name="Vlamakis H."/>
            <person name="Alm E.J."/>
            <person name="Xavier R.J."/>
        </authorList>
    </citation>
    <scope>NUCLEOTIDE SEQUENCE [LARGE SCALE GENOMIC DNA]</scope>
    <source>
        <strain evidence="8">bf_0095</strain>
    </source>
</reference>
<dbReference type="InterPro" id="IPR005000">
    <property type="entry name" value="Aldolase/citrate-lyase_domain"/>
</dbReference>
<comment type="cofactor">
    <cofactor evidence="1">
        <name>Mg(2+)</name>
        <dbReference type="ChEBI" id="CHEBI:18420"/>
    </cofactor>
</comment>
<evidence type="ECO:0000256" key="5">
    <source>
        <dbReference type="PIRSR" id="PIRSR015582-2"/>
    </source>
</evidence>
<keyword evidence="7" id="KW-0456">Lyase</keyword>
<organism evidence="7 8">
    <name type="scientific">Bacteroides intestinalis</name>
    <dbReference type="NCBI Taxonomy" id="329854"/>
    <lineage>
        <taxon>Bacteria</taxon>
        <taxon>Pseudomonadati</taxon>
        <taxon>Bacteroidota</taxon>
        <taxon>Bacteroidia</taxon>
        <taxon>Bacteroidales</taxon>
        <taxon>Bacteroidaceae</taxon>
        <taxon>Bacteroides</taxon>
    </lineage>
</organism>
<name>A0A4Q5H948_9BACE</name>
<dbReference type="AlphaFoldDB" id="A0A4Q5H948"/>
<proteinExistence type="predicted"/>
<evidence type="ECO:0000256" key="4">
    <source>
        <dbReference type="PIRSR" id="PIRSR015582-1"/>
    </source>
</evidence>
<keyword evidence="8" id="KW-1185">Reference proteome</keyword>
<dbReference type="GO" id="GO:0000287">
    <property type="term" value="F:magnesium ion binding"/>
    <property type="evidence" value="ECO:0007669"/>
    <property type="project" value="TreeGrafter"/>
</dbReference>
<feature type="binding site" evidence="5">
    <location>
        <position position="149"/>
    </location>
    <ligand>
        <name>Mg(2+)</name>
        <dbReference type="ChEBI" id="CHEBI:18420"/>
    </ligand>
</feature>
<sequence length="289" mass="32627">MFVPAHNQKLLDSAVRRDADVLLLDIEDSVPFSEKQHSRDNIIEFVKRPDLNYKLLFPRVNDRESGELLRDAYQLTIEGITGFMYPKATKGEDIYFFGKLLETIEYEKGFPIGTFKIIPLIETAGAVINIKEICSACSRVIAVAFGCEDYVTDLQGKHDAEGQSIMTARNLISIGARSCGVLPIDTVHIKVHDLEDLEKNLLLSRNLGFEGMLVLNPKELPLVHQYYSPTKEEIKWAEEMIDLAKEAQLEGKGVAVKDDKFIGPPMVKMAKAILSKRDLIQRKSIQYLE</sequence>
<dbReference type="SUPFAM" id="SSF51621">
    <property type="entry name" value="Phosphoenolpyruvate/pyruvate domain"/>
    <property type="match status" value="1"/>
</dbReference>
<evidence type="ECO:0000313" key="7">
    <source>
        <dbReference type="EMBL" id="RYT78049.1"/>
    </source>
</evidence>
<dbReference type="GO" id="GO:0006107">
    <property type="term" value="P:oxaloacetate metabolic process"/>
    <property type="evidence" value="ECO:0007669"/>
    <property type="project" value="TreeGrafter"/>
</dbReference>
<keyword evidence="2 5" id="KW-0479">Metal-binding</keyword>
<feature type="binding site" evidence="4">
    <location>
        <position position="122"/>
    </location>
    <ligand>
        <name>substrate</name>
    </ligand>
</feature>
<dbReference type="OrthoDB" id="9786940at2"/>
<dbReference type="Gene3D" id="3.20.20.60">
    <property type="entry name" value="Phosphoenolpyruvate-binding domains"/>
    <property type="match status" value="1"/>
</dbReference>
<evidence type="ECO:0000256" key="2">
    <source>
        <dbReference type="ARBA" id="ARBA00022723"/>
    </source>
</evidence>
<dbReference type="GO" id="GO:0016829">
    <property type="term" value="F:lyase activity"/>
    <property type="evidence" value="ECO:0007669"/>
    <property type="project" value="UniProtKB-KW"/>
</dbReference>
<dbReference type="InterPro" id="IPR015813">
    <property type="entry name" value="Pyrv/PenolPyrv_kinase-like_dom"/>
</dbReference>
<dbReference type="PIRSF" id="PIRSF015582">
    <property type="entry name" value="Cit_lyase_B"/>
    <property type="match status" value="1"/>
</dbReference>
<dbReference type="PANTHER" id="PTHR32308">
    <property type="entry name" value="LYASE BETA SUBUNIT, PUTATIVE (AFU_ORTHOLOGUE AFUA_4G13030)-RELATED"/>
    <property type="match status" value="1"/>
</dbReference>
<keyword evidence="3 5" id="KW-0460">Magnesium</keyword>
<dbReference type="EMBL" id="RCXO01000031">
    <property type="protein sequence ID" value="RYT78049.1"/>
    <property type="molecule type" value="Genomic_DNA"/>
</dbReference>
<dbReference type="Proteomes" id="UP000291191">
    <property type="component" value="Unassembled WGS sequence"/>
</dbReference>
<evidence type="ECO:0000256" key="3">
    <source>
        <dbReference type="ARBA" id="ARBA00022842"/>
    </source>
</evidence>
<evidence type="ECO:0000259" key="6">
    <source>
        <dbReference type="Pfam" id="PF03328"/>
    </source>
</evidence>
<comment type="caution">
    <text evidence="7">The sequence shown here is derived from an EMBL/GenBank/DDBJ whole genome shotgun (WGS) entry which is preliminary data.</text>
</comment>
<dbReference type="InterPro" id="IPR040442">
    <property type="entry name" value="Pyrv_kinase-like_dom_sf"/>
</dbReference>
<evidence type="ECO:0000256" key="1">
    <source>
        <dbReference type="ARBA" id="ARBA00001946"/>
    </source>
</evidence>
<protein>
    <submittedName>
        <fullName evidence="7">CoA ester lyase</fullName>
    </submittedName>
</protein>
<feature type="binding site" evidence="4">
    <location>
        <position position="59"/>
    </location>
    <ligand>
        <name>substrate</name>
    </ligand>
</feature>